<evidence type="ECO:0000313" key="3">
    <source>
        <dbReference type="Proteomes" id="UP001259832"/>
    </source>
</evidence>
<organism evidence="2 3">
    <name type="scientific">Phytophthora citrophthora</name>
    <dbReference type="NCBI Taxonomy" id="4793"/>
    <lineage>
        <taxon>Eukaryota</taxon>
        <taxon>Sar</taxon>
        <taxon>Stramenopiles</taxon>
        <taxon>Oomycota</taxon>
        <taxon>Peronosporomycetes</taxon>
        <taxon>Peronosporales</taxon>
        <taxon>Peronosporaceae</taxon>
        <taxon>Phytophthora</taxon>
    </lineage>
</organism>
<name>A0AAD9GYF8_9STRA</name>
<feature type="compositionally biased region" description="Low complexity" evidence="1">
    <location>
        <begin position="30"/>
        <end position="41"/>
    </location>
</feature>
<dbReference type="AlphaFoldDB" id="A0AAD9GYF8"/>
<sequence length="61" mass="6310">MPPVVNGKATAKKTIRSRAGLQNSVIELVSSSTESSDAESTQHGPSVKPERVEGSTGMRAG</sequence>
<keyword evidence="3" id="KW-1185">Reference proteome</keyword>
<dbReference type="EMBL" id="JASMQC010000002">
    <property type="protein sequence ID" value="KAK1946894.1"/>
    <property type="molecule type" value="Genomic_DNA"/>
</dbReference>
<protein>
    <submittedName>
        <fullName evidence="2">Uncharacterized protein</fullName>
    </submittedName>
</protein>
<comment type="caution">
    <text evidence="2">The sequence shown here is derived from an EMBL/GenBank/DDBJ whole genome shotgun (WGS) entry which is preliminary data.</text>
</comment>
<gene>
    <name evidence="2" type="ORF">P3T76_000904</name>
</gene>
<accession>A0AAD9GYF8</accession>
<dbReference type="Proteomes" id="UP001259832">
    <property type="component" value="Unassembled WGS sequence"/>
</dbReference>
<proteinExistence type="predicted"/>
<feature type="region of interest" description="Disordered" evidence="1">
    <location>
        <begin position="28"/>
        <end position="61"/>
    </location>
</feature>
<evidence type="ECO:0000256" key="1">
    <source>
        <dbReference type="SAM" id="MobiDB-lite"/>
    </source>
</evidence>
<reference evidence="2" key="1">
    <citation type="submission" date="2023-08" db="EMBL/GenBank/DDBJ databases">
        <title>Reference Genome Resource for the Citrus Pathogen Phytophthora citrophthora.</title>
        <authorList>
            <person name="Moller H."/>
            <person name="Coetzee B."/>
            <person name="Rose L.J."/>
            <person name="Van Niekerk J.M."/>
        </authorList>
    </citation>
    <scope>NUCLEOTIDE SEQUENCE</scope>
    <source>
        <strain evidence="2">STE-U-9442</strain>
    </source>
</reference>
<evidence type="ECO:0000313" key="2">
    <source>
        <dbReference type="EMBL" id="KAK1946894.1"/>
    </source>
</evidence>